<name>A0A7J6BHS5_9TELE</name>
<sequence>MFLHLSQNRFCFTESVLEIRFCFIMDHTQTSSDEEFSPGCSLFHEKRSEPEPSCVSMRSDESIGQPVNFKSEDTKTDLSSVHQKRSEAESSCVSMRSDASMNQIIDYKSEDTETDLRHEVLNRTLSI</sequence>
<reference evidence="2 3" key="1">
    <citation type="submission" date="2020-04" db="EMBL/GenBank/DDBJ databases">
        <title>Chromosome-level genome assembly of a cyprinid fish Onychostoma macrolepis by integration of Nanopore Sequencing, Bionano and Hi-C technology.</title>
        <authorList>
            <person name="Wang D."/>
        </authorList>
    </citation>
    <scope>NUCLEOTIDE SEQUENCE [LARGE SCALE GENOMIC DNA]</scope>
    <source>
        <strain evidence="2">SWU-2019</strain>
        <tissue evidence="2">Muscle</tissue>
    </source>
</reference>
<comment type="caution">
    <text evidence="2">The sequence shown here is derived from an EMBL/GenBank/DDBJ whole genome shotgun (WGS) entry which is preliminary data.</text>
</comment>
<evidence type="ECO:0000313" key="3">
    <source>
        <dbReference type="Proteomes" id="UP000579812"/>
    </source>
</evidence>
<keyword evidence="3" id="KW-1185">Reference proteome</keyword>
<dbReference type="Proteomes" id="UP000579812">
    <property type="component" value="Unassembled WGS sequence"/>
</dbReference>
<dbReference type="EMBL" id="JAAMOB010000027">
    <property type="protein sequence ID" value="KAF4094677.1"/>
    <property type="molecule type" value="Genomic_DNA"/>
</dbReference>
<proteinExistence type="predicted"/>
<accession>A0A7J6BHS5</accession>
<organism evidence="2 3">
    <name type="scientific">Onychostoma macrolepis</name>
    <dbReference type="NCBI Taxonomy" id="369639"/>
    <lineage>
        <taxon>Eukaryota</taxon>
        <taxon>Metazoa</taxon>
        <taxon>Chordata</taxon>
        <taxon>Craniata</taxon>
        <taxon>Vertebrata</taxon>
        <taxon>Euteleostomi</taxon>
        <taxon>Actinopterygii</taxon>
        <taxon>Neopterygii</taxon>
        <taxon>Teleostei</taxon>
        <taxon>Ostariophysi</taxon>
        <taxon>Cypriniformes</taxon>
        <taxon>Cyprinidae</taxon>
        <taxon>Acrossocheilinae</taxon>
        <taxon>Onychostoma</taxon>
    </lineage>
</organism>
<feature type="region of interest" description="Disordered" evidence="1">
    <location>
        <begin position="51"/>
        <end position="94"/>
    </location>
</feature>
<evidence type="ECO:0000256" key="1">
    <source>
        <dbReference type="SAM" id="MobiDB-lite"/>
    </source>
</evidence>
<dbReference type="AlphaFoldDB" id="A0A7J6BHS5"/>
<evidence type="ECO:0000313" key="2">
    <source>
        <dbReference type="EMBL" id="KAF4094677.1"/>
    </source>
</evidence>
<protein>
    <submittedName>
        <fullName evidence="2">Uncharacterized protein</fullName>
    </submittedName>
</protein>
<gene>
    <name evidence="2" type="ORF">G5714_024619</name>
</gene>